<evidence type="ECO:0008006" key="4">
    <source>
        <dbReference type="Google" id="ProtNLM"/>
    </source>
</evidence>
<evidence type="ECO:0000313" key="2">
    <source>
        <dbReference type="EMBL" id="MCL9808748.1"/>
    </source>
</evidence>
<name>A0ABT0TMN8_9FLAO</name>
<comment type="caution">
    <text evidence="2">The sequence shown here is derived from an EMBL/GenBank/DDBJ whole genome shotgun (WGS) entry which is preliminary data.</text>
</comment>
<gene>
    <name evidence="2" type="ORF">NAT50_05185</name>
</gene>
<feature type="transmembrane region" description="Helical" evidence="1">
    <location>
        <begin position="12"/>
        <end position="29"/>
    </location>
</feature>
<keyword evidence="1" id="KW-0812">Transmembrane</keyword>
<keyword evidence="3" id="KW-1185">Reference proteome</keyword>
<protein>
    <recommendedName>
        <fullName evidence="4">DUF4870 domain-containing protein</fullName>
    </recommendedName>
</protein>
<dbReference type="Proteomes" id="UP001317191">
    <property type="component" value="Unassembled WGS sequence"/>
</dbReference>
<dbReference type="RefSeq" id="WP_250592096.1">
    <property type="nucleotide sequence ID" value="NZ_JAMLJM010000003.1"/>
</dbReference>
<evidence type="ECO:0000256" key="1">
    <source>
        <dbReference type="SAM" id="Phobius"/>
    </source>
</evidence>
<evidence type="ECO:0000313" key="3">
    <source>
        <dbReference type="Proteomes" id="UP001317191"/>
    </source>
</evidence>
<proteinExistence type="predicted"/>
<sequence>MEENIQGKTPAIISYILLVGPLIALSMNSGQDKTAFASFHIRQGLGLTITFIALGLLLSNFYIPMAVMSMWIGISVLAMYGMFTAVKGETKTIPLLGNLFQKFFKNI</sequence>
<keyword evidence="1" id="KW-0472">Membrane</keyword>
<keyword evidence="1" id="KW-1133">Transmembrane helix</keyword>
<feature type="transmembrane region" description="Helical" evidence="1">
    <location>
        <begin position="41"/>
        <end position="62"/>
    </location>
</feature>
<accession>A0ABT0TMN8</accession>
<organism evidence="2 3">
    <name type="scientific">Flavobacterium luminosum</name>
    <dbReference type="NCBI Taxonomy" id="2949086"/>
    <lineage>
        <taxon>Bacteria</taxon>
        <taxon>Pseudomonadati</taxon>
        <taxon>Bacteroidota</taxon>
        <taxon>Flavobacteriia</taxon>
        <taxon>Flavobacteriales</taxon>
        <taxon>Flavobacteriaceae</taxon>
        <taxon>Flavobacterium</taxon>
    </lineage>
</organism>
<reference evidence="2 3" key="1">
    <citation type="submission" date="2022-05" db="EMBL/GenBank/DDBJ databases">
        <title>Flavobacterium sp., isolated from activated sludge.</title>
        <authorList>
            <person name="Ran Q."/>
        </authorList>
    </citation>
    <scope>NUCLEOTIDE SEQUENCE [LARGE SCALE GENOMIC DNA]</scope>
    <source>
        <strain evidence="2 3">HXWNR70</strain>
    </source>
</reference>
<feature type="transmembrane region" description="Helical" evidence="1">
    <location>
        <begin position="68"/>
        <end position="86"/>
    </location>
</feature>
<dbReference type="EMBL" id="JAMLJM010000003">
    <property type="protein sequence ID" value="MCL9808748.1"/>
    <property type="molecule type" value="Genomic_DNA"/>
</dbReference>